<name>A0A4D6MH16_VIGUN</name>
<evidence type="ECO:0000313" key="3">
    <source>
        <dbReference type="Proteomes" id="UP000501690"/>
    </source>
</evidence>
<feature type="region of interest" description="Disordered" evidence="1">
    <location>
        <begin position="50"/>
        <end position="96"/>
    </location>
</feature>
<accession>A0A4D6MH16</accession>
<protein>
    <submittedName>
        <fullName evidence="2">Uncharacterized protein</fullName>
    </submittedName>
</protein>
<proteinExistence type="predicted"/>
<reference evidence="2 3" key="1">
    <citation type="submission" date="2019-04" db="EMBL/GenBank/DDBJ databases">
        <title>An improved genome assembly and genetic linkage map for asparagus bean, Vigna unguiculata ssp. sesquipedialis.</title>
        <authorList>
            <person name="Xia Q."/>
            <person name="Zhang R."/>
            <person name="Dong Y."/>
        </authorList>
    </citation>
    <scope>NUCLEOTIDE SEQUENCE [LARGE SCALE GENOMIC DNA]</scope>
    <source>
        <tissue evidence="2">Leaf</tissue>
    </source>
</reference>
<evidence type="ECO:0000256" key="1">
    <source>
        <dbReference type="SAM" id="MobiDB-lite"/>
    </source>
</evidence>
<evidence type="ECO:0000313" key="2">
    <source>
        <dbReference type="EMBL" id="QCD99821.1"/>
    </source>
</evidence>
<feature type="compositionally biased region" description="Polar residues" evidence="1">
    <location>
        <begin position="61"/>
        <end position="77"/>
    </location>
</feature>
<sequence>MFTVPQIAASSPLSVLFSLQLSLLKWRELIFSSKRARLALRIQVRTASRNSNGVKPIGNGSAEQQRPPQVLASSESDLNIYGGNSGSRPGGSSGAA</sequence>
<feature type="compositionally biased region" description="Gly residues" evidence="1">
    <location>
        <begin position="83"/>
        <end position="96"/>
    </location>
</feature>
<dbReference type="AlphaFoldDB" id="A0A4D6MH16"/>
<gene>
    <name evidence="2" type="ORF">DEO72_LG7g1107</name>
</gene>
<organism evidence="2 3">
    <name type="scientific">Vigna unguiculata</name>
    <name type="common">Cowpea</name>
    <dbReference type="NCBI Taxonomy" id="3917"/>
    <lineage>
        <taxon>Eukaryota</taxon>
        <taxon>Viridiplantae</taxon>
        <taxon>Streptophyta</taxon>
        <taxon>Embryophyta</taxon>
        <taxon>Tracheophyta</taxon>
        <taxon>Spermatophyta</taxon>
        <taxon>Magnoliopsida</taxon>
        <taxon>eudicotyledons</taxon>
        <taxon>Gunneridae</taxon>
        <taxon>Pentapetalae</taxon>
        <taxon>rosids</taxon>
        <taxon>fabids</taxon>
        <taxon>Fabales</taxon>
        <taxon>Fabaceae</taxon>
        <taxon>Papilionoideae</taxon>
        <taxon>50 kb inversion clade</taxon>
        <taxon>NPAAA clade</taxon>
        <taxon>indigoferoid/millettioid clade</taxon>
        <taxon>Phaseoleae</taxon>
        <taxon>Vigna</taxon>
    </lineage>
</organism>
<keyword evidence="3" id="KW-1185">Reference proteome</keyword>
<dbReference type="EMBL" id="CP039351">
    <property type="protein sequence ID" value="QCD99821.1"/>
    <property type="molecule type" value="Genomic_DNA"/>
</dbReference>
<dbReference type="Proteomes" id="UP000501690">
    <property type="component" value="Linkage Group LG7"/>
</dbReference>